<feature type="compositionally biased region" description="Basic residues" evidence="1">
    <location>
        <begin position="1037"/>
        <end position="1052"/>
    </location>
</feature>
<feature type="compositionally biased region" description="Basic residues" evidence="1">
    <location>
        <begin position="412"/>
        <end position="435"/>
    </location>
</feature>
<feature type="region of interest" description="Disordered" evidence="1">
    <location>
        <begin position="950"/>
        <end position="1216"/>
    </location>
</feature>
<feature type="region of interest" description="Disordered" evidence="1">
    <location>
        <begin position="1308"/>
        <end position="1353"/>
    </location>
</feature>
<dbReference type="Proteomes" id="UP000271974">
    <property type="component" value="Unassembled WGS sequence"/>
</dbReference>
<accession>A0A3S1BCY8</accession>
<feature type="compositionally biased region" description="Polar residues" evidence="1">
    <location>
        <begin position="1053"/>
        <end position="1064"/>
    </location>
</feature>
<proteinExistence type="predicted"/>
<comment type="caution">
    <text evidence="3">The sequence shown here is derived from an EMBL/GenBank/DDBJ whole genome shotgun (WGS) entry which is preliminary data.</text>
</comment>
<dbReference type="STRING" id="188477.A0A3S1BCY8"/>
<protein>
    <recommendedName>
        <fullName evidence="2">ZNF451 PIN-like domain-containing protein</fullName>
    </recommendedName>
</protein>
<feature type="compositionally biased region" description="Basic and acidic residues" evidence="1">
    <location>
        <begin position="1081"/>
        <end position="1113"/>
    </location>
</feature>
<evidence type="ECO:0000313" key="4">
    <source>
        <dbReference type="Proteomes" id="UP000271974"/>
    </source>
</evidence>
<feature type="region of interest" description="Disordered" evidence="1">
    <location>
        <begin position="70"/>
        <end position="101"/>
    </location>
</feature>
<dbReference type="Pfam" id="PF18479">
    <property type="entry name" value="PIN_11"/>
    <property type="match status" value="1"/>
</dbReference>
<organism evidence="3 4">
    <name type="scientific">Elysia chlorotica</name>
    <name type="common">Eastern emerald elysia</name>
    <name type="synonym">Sea slug</name>
    <dbReference type="NCBI Taxonomy" id="188477"/>
    <lineage>
        <taxon>Eukaryota</taxon>
        <taxon>Metazoa</taxon>
        <taxon>Spiralia</taxon>
        <taxon>Lophotrochozoa</taxon>
        <taxon>Mollusca</taxon>
        <taxon>Gastropoda</taxon>
        <taxon>Heterobranchia</taxon>
        <taxon>Euthyneura</taxon>
        <taxon>Panpulmonata</taxon>
        <taxon>Sacoglossa</taxon>
        <taxon>Placobranchoidea</taxon>
        <taxon>Plakobranchidae</taxon>
        <taxon>Elysia</taxon>
    </lineage>
</organism>
<evidence type="ECO:0000256" key="1">
    <source>
        <dbReference type="SAM" id="MobiDB-lite"/>
    </source>
</evidence>
<feature type="compositionally biased region" description="Polar residues" evidence="1">
    <location>
        <begin position="79"/>
        <end position="89"/>
    </location>
</feature>
<reference evidence="3 4" key="1">
    <citation type="submission" date="2019-01" db="EMBL/GenBank/DDBJ databases">
        <title>A draft genome assembly of the solar-powered sea slug Elysia chlorotica.</title>
        <authorList>
            <person name="Cai H."/>
            <person name="Li Q."/>
            <person name="Fang X."/>
            <person name="Li J."/>
            <person name="Curtis N.E."/>
            <person name="Altenburger A."/>
            <person name="Shibata T."/>
            <person name="Feng M."/>
            <person name="Maeda T."/>
            <person name="Schwartz J.A."/>
            <person name="Shigenobu S."/>
            <person name="Lundholm N."/>
            <person name="Nishiyama T."/>
            <person name="Yang H."/>
            <person name="Hasebe M."/>
            <person name="Li S."/>
            <person name="Pierce S.K."/>
            <person name="Wang J."/>
        </authorList>
    </citation>
    <scope>NUCLEOTIDE SEQUENCE [LARGE SCALE GENOMIC DNA]</scope>
    <source>
        <strain evidence="3">EC2010</strain>
        <tissue evidence="3">Whole organism of an adult</tissue>
    </source>
</reference>
<evidence type="ECO:0000313" key="3">
    <source>
        <dbReference type="EMBL" id="RUS77764.1"/>
    </source>
</evidence>
<dbReference type="EMBL" id="RQTK01000554">
    <property type="protein sequence ID" value="RUS77764.1"/>
    <property type="molecule type" value="Genomic_DNA"/>
</dbReference>
<feature type="compositionally biased region" description="Basic residues" evidence="1">
    <location>
        <begin position="447"/>
        <end position="457"/>
    </location>
</feature>
<dbReference type="InterPro" id="IPR041192">
    <property type="entry name" value="PIN_11"/>
</dbReference>
<dbReference type="OrthoDB" id="6097353at2759"/>
<feature type="region of interest" description="Disordered" evidence="1">
    <location>
        <begin position="1"/>
        <end position="27"/>
    </location>
</feature>
<keyword evidence="4" id="KW-1185">Reference proteome</keyword>
<feature type="compositionally biased region" description="Polar residues" evidence="1">
    <location>
        <begin position="954"/>
        <end position="969"/>
    </location>
</feature>
<feature type="compositionally biased region" description="Polar residues" evidence="1">
    <location>
        <begin position="1"/>
        <end position="10"/>
    </location>
</feature>
<feature type="region of interest" description="Disordered" evidence="1">
    <location>
        <begin position="412"/>
        <end position="502"/>
    </location>
</feature>
<feature type="compositionally biased region" description="Low complexity" evidence="1">
    <location>
        <begin position="982"/>
        <end position="991"/>
    </location>
</feature>
<feature type="compositionally biased region" description="Low complexity" evidence="1">
    <location>
        <begin position="1309"/>
        <end position="1336"/>
    </location>
</feature>
<name>A0A3S1BCY8_ELYCH</name>
<feature type="domain" description="ZNF451 PIN-like" evidence="2">
    <location>
        <begin position="1367"/>
        <end position="1487"/>
    </location>
</feature>
<gene>
    <name evidence="3" type="ORF">EGW08_014469</name>
</gene>
<sequence length="1500" mass="166458">MTSRCGTSGFPTHGAQTRADAPSRSMSESALPAANLFDACDRLHFEAPGELGMEQDFSTTTPMAPAAHVEEDCRRKTPDSSLFTPTTEDNLGAEGDISDLSPECRDANAPFSYPSTSAGRGDFPVLQAPCSSYDMPSSSNFDPGTTRETLPCQMSSHTSCGTSFLTSSVSSNGSCSIQSSSHVIEMDSDREYDADEEREGINYLERNRLNEISCNTNAISSRRDFVNCFGVYHESNVSSSLETIQQKSQAEIRRDSPFPLNDEHSDVASLVCEPFSDFTALKKKNDIDETGIRKKMVFGSSASLDNQFYCSQPTTSSAFCKSRDQSTQVEWGDNLKHSIAKQDVEQQSSMQGPILLDQRRIPSRLTATVIPQTDIICISSVAQESNRDDDDMDIKEKEDEKDATTRYFAISKKRRQKKKAKKIKRKRRRRRKKCSTVKSLLTDKKTPIGHRKRRSKSFHVSDLTTLKKNRSGRTNAPKRAASLSPNREPSRENSMGAATQTAAKTFKQQEVNIKRCNPPKRLEPTYMILHKHDEKAELREGLDSNYQGISCSTVEVRCGESKKPNQSQQNNFKIEEQSSVTLELNTKDDFDLTSTDETRYYIVKQEEKASCSETQNRGHRNTNVFKRSRLNTGEPIASESRYFILPTEPTSGECDVGEHLVCSDLYEAGPSTAAPLGSHDFNADSQRLVPIMSLLSLSDDSLSFSKRVESTCMPVYHCDETDDLGIRLASEAKWTKDEDFDSNDNEYFDCNDRFFAVGSEIALKLPFYKEHTEIEQCNTHLNPSMISPKNFDRHICNGAEKDYDEVHDKGMNLKITGPPRAGCIMRAEEEDNENNKITNENECCSNAIDNTISTNLDLNKKVKDKLHKQRLKKVNVGTKPETAKCKACPVVLVKSCKLSNNQKALNGPQTRYRLLCKAKKAHAVNGRQKKNKKHQGKKINAIPKKLAKFERNTKNTSKQQRLLSRSLTSKCAGKRLRKQSEKLILSLQSKSSNKKMQKMQTRDKPRPKNGFHAGSPLLVGDVPLQRQSKHNEEHSRATKAKPKGKSCKKRKTVPSSACPSSDPTNYLFKEAETMAPSHSKCVQEPRAKRLRLVEKSEPDNENSKGDPESKNDPRLGLGITKTEALPEELSTKAECEGSESSNTPSAIEPEQSFHSADKAESVANSDQQDAPATHPIISKVIPSHPTPSDGHPKHPAPSDVVAKHSAPSDMVAKHSAPSDVVSKQLAPSVVVAKHPADSNVVAKHPADSNVVAKHAADSNMVARQPTYSNVAAKHSASSDGILHHLAPSDSVGQAAPRLVRSLMLSLDGPSSSRVSVLSRPSTTTAATPSASGSGQARTAPRPGDSAAPRHPDCRKLRTPKIQHLSSMSSIVFADLENYMFFKHFRGQLPPLTFVWGFVSARPRGPFHREKYFRRYKLYRQLKSNKCTHVSIDIGFGKDAVDFTMTLAIAKLDDRLPASIPFYIVSNDGGFREVENQMRRARRKVKVVAPRRHCLTFAGFA</sequence>
<evidence type="ECO:0000259" key="2">
    <source>
        <dbReference type="Pfam" id="PF18479"/>
    </source>
</evidence>